<dbReference type="CDD" id="cd05233">
    <property type="entry name" value="SDR_c"/>
    <property type="match status" value="1"/>
</dbReference>
<sequence>MKRETVLITGASGGIGYAFAERFAKDGYDVVAVARSEKKLHQLKEMLEAKYGIRVFLYVKDLTKQEEVESLYHELKQQHIEIDVLINNAGFGLYGEFTETNLAEELNMIDLNVKTLTHLTKRAVVDMVKRNKGKILNVASTAAFQPGPLMAVYYATKAYVLSFTEALANELKGTNVTVAALCLGPTETEFFERANLLQSKLRKLGVMDVKQVVEAGYNGLIKNKTIIIPGFKNRLLAASVRFLPRKAVTAIVRQIQEREQTKSEGSTYHC</sequence>
<dbReference type="GO" id="GO:0016491">
    <property type="term" value="F:oxidoreductase activity"/>
    <property type="evidence" value="ECO:0007669"/>
    <property type="project" value="UniProtKB-KW"/>
</dbReference>
<dbReference type="PRINTS" id="PR00081">
    <property type="entry name" value="GDHRDH"/>
</dbReference>
<dbReference type="AlphaFoldDB" id="A0AAN1D6U3"/>
<evidence type="ECO:0000256" key="3">
    <source>
        <dbReference type="RuleBase" id="RU000363"/>
    </source>
</evidence>
<dbReference type="PANTHER" id="PTHR42901:SF1">
    <property type="entry name" value="ALCOHOL DEHYDROGENASE"/>
    <property type="match status" value="1"/>
</dbReference>
<comment type="similarity">
    <text evidence="1 3">Belongs to the short-chain dehydrogenases/reductases (SDR) family.</text>
</comment>
<keyword evidence="5" id="KW-1185">Reference proteome</keyword>
<dbReference type="PIRSF" id="PIRSF000126">
    <property type="entry name" value="11-beta-HSD1"/>
    <property type="match status" value="1"/>
</dbReference>
<dbReference type="Pfam" id="PF00106">
    <property type="entry name" value="adh_short"/>
    <property type="match status" value="1"/>
</dbReference>
<evidence type="ECO:0000313" key="4">
    <source>
        <dbReference type="EMBL" id="ANZ30554.1"/>
    </source>
</evidence>
<accession>A0AAN1D6U3</accession>
<dbReference type="KEGG" id="ptl:AOT13_10875"/>
<evidence type="ECO:0000256" key="1">
    <source>
        <dbReference type="ARBA" id="ARBA00006484"/>
    </source>
</evidence>
<dbReference type="Gene3D" id="3.40.50.720">
    <property type="entry name" value="NAD(P)-binding Rossmann-like Domain"/>
    <property type="match status" value="1"/>
</dbReference>
<dbReference type="PRINTS" id="PR00080">
    <property type="entry name" value="SDRFAMILY"/>
</dbReference>
<gene>
    <name evidence="4" type="ORF">BCV53_10890</name>
</gene>
<evidence type="ECO:0000256" key="2">
    <source>
        <dbReference type="ARBA" id="ARBA00023002"/>
    </source>
</evidence>
<reference evidence="5" key="1">
    <citation type="journal article" date="2016" name="Genome Announc.">
        <title>Complete Genome Sequence of Geobacillus thermoglucosidasius NCIMB 11955, the Progenitor of a Bioethanol Production Strain.</title>
        <authorList>
            <person name="Sheng L."/>
            <person name="Zhang Y."/>
            <person name="Minton N.P."/>
        </authorList>
    </citation>
    <scope>NUCLEOTIDE SEQUENCE [LARGE SCALE GENOMIC DNA]</scope>
    <source>
        <strain evidence="5">NCIMB 11955</strain>
    </source>
</reference>
<dbReference type="InterPro" id="IPR036291">
    <property type="entry name" value="NAD(P)-bd_dom_sf"/>
</dbReference>
<dbReference type="Proteomes" id="UP000093052">
    <property type="component" value="Chromosome"/>
</dbReference>
<dbReference type="SUPFAM" id="SSF51735">
    <property type="entry name" value="NAD(P)-binding Rossmann-fold domains"/>
    <property type="match status" value="1"/>
</dbReference>
<dbReference type="RefSeq" id="WP_042385548.1">
    <property type="nucleotide sequence ID" value="NZ_CP012712.1"/>
</dbReference>
<dbReference type="InterPro" id="IPR002347">
    <property type="entry name" value="SDR_fam"/>
</dbReference>
<dbReference type="EMBL" id="CP016622">
    <property type="protein sequence ID" value="ANZ30554.1"/>
    <property type="molecule type" value="Genomic_DNA"/>
</dbReference>
<organism evidence="4 5">
    <name type="scientific">Parageobacillus thermoglucosidasius</name>
    <name type="common">Geobacillus thermoglucosidasius</name>
    <dbReference type="NCBI Taxonomy" id="1426"/>
    <lineage>
        <taxon>Bacteria</taxon>
        <taxon>Bacillati</taxon>
        <taxon>Bacillota</taxon>
        <taxon>Bacilli</taxon>
        <taxon>Bacillales</taxon>
        <taxon>Anoxybacillaceae</taxon>
        <taxon>Parageobacillus</taxon>
    </lineage>
</organism>
<protein>
    <submittedName>
        <fullName evidence="4">Short-chain dehydrogenase</fullName>
    </submittedName>
</protein>
<dbReference type="GeneID" id="56925961"/>
<proteinExistence type="inferred from homology"/>
<name>A0AAN1D6U3_PARTM</name>
<dbReference type="PANTHER" id="PTHR42901">
    <property type="entry name" value="ALCOHOL DEHYDROGENASE"/>
    <property type="match status" value="1"/>
</dbReference>
<evidence type="ECO:0000313" key="5">
    <source>
        <dbReference type="Proteomes" id="UP000093052"/>
    </source>
</evidence>
<keyword evidence="2" id="KW-0560">Oxidoreductase</keyword>